<dbReference type="Proteomes" id="UP000324800">
    <property type="component" value="Unassembled WGS sequence"/>
</dbReference>
<comment type="caution">
    <text evidence="2">The sequence shown here is derived from an EMBL/GenBank/DDBJ whole genome shotgun (WGS) entry which is preliminary data.</text>
</comment>
<name>A0A5J4V6Q1_9EUKA</name>
<feature type="compositionally biased region" description="Basic and acidic residues" evidence="1">
    <location>
        <begin position="558"/>
        <end position="572"/>
    </location>
</feature>
<dbReference type="AlphaFoldDB" id="A0A5J4V6Q1"/>
<organism evidence="2 3">
    <name type="scientific">Streblomastix strix</name>
    <dbReference type="NCBI Taxonomy" id="222440"/>
    <lineage>
        <taxon>Eukaryota</taxon>
        <taxon>Metamonada</taxon>
        <taxon>Preaxostyla</taxon>
        <taxon>Oxymonadida</taxon>
        <taxon>Streblomastigidae</taxon>
        <taxon>Streblomastix</taxon>
    </lineage>
</organism>
<feature type="region of interest" description="Disordered" evidence="1">
    <location>
        <begin position="554"/>
        <end position="587"/>
    </location>
</feature>
<sequence>MRKKVYEDGIGDSSESDNQNEDIEQNQIKFYDQQQKNIVQMQMQMQLQSQQQQKINKDEQKQQQQQYQIKQDQKTSQQIDSENQAKNISDSKIDQKLESFLERNKTLGVHISQSMNQLPIMIAYDPDEEKIQQQHMRSGSLQRKDKKNQNPSRLRIEGYINNENYREDELEQEEVDDEDEFNKQQQQQQWNEDQYNVGGGSRVVSIRKTKVLLKPTEFLNQRKMNEQSIENELSDQQNTNQGISNPFSDIFGNQVLYERGRYNDDDSPQKFNFPIVNGSQQQDFDIIIQQQLKEQQLKQEQQILREQRALFRALSPQQQQQQYDKSPQPNQLPFSTYQNFLQIPIKTKSPTYQVSPRSIPRQQIDNQDSYYSYQSNVDDEPPRPTPLMETTQKVGGMMQYLEFLNQQYSDQQKVVQQQIKSLKSIQTSSSNNNQNGSNEKELNKIGQIAMSLPGLQSGLGINQQNSLNSGPNSFQSSYFNTILGRQNNYENQQQQQQHIFNLNRTGSRSPIIARSFDANQGQLTKVPSSSNISYFQNRYNQNLQIANSQIVGGGVNKEGIKSKNVSEKDVTKKLKKKKKKEKEKNHK</sequence>
<feature type="compositionally biased region" description="Low complexity" evidence="1">
    <location>
        <begin position="62"/>
        <end position="81"/>
    </location>
</feature>
<feature type="region of interest" description="Disordered" evidence="1">
    <location>
        <begin position="47"/>
        <end position="90"/>
    </location>
</feature>
<evidence type="ECO:0000313" key="3">
    <source>
        <dbReference type="Proteomes" id="UP000324800"/>
    </source>
</evidence>
<protein>
    <submittedName>
        <fullName evidence="2">Uncharacterized protein</fullName>
    </submittedName>
</protein>
<accession>A0A5J4V6Q1</accession>
<proteinExistence type="predicted"/>
<feature type="compositionally biased region" description="Acidic residues" evidence="1">
    <location>
        <begin position="166"/>
        <end position="180"/>
    </location>
</feature>
<feature type="compositionally biased region" description="Acidic residues" evidence="1">
    <location>
        <begin position="14"/>
        <end position="24"/>
    </location>
</feature>
<feature type="region of interest" description="Disordered" evidence="1">
    <location>
        <begin position="131"/>
        <end position="198"/>
    </location>
</feature>
<gene>
    <name evidence="2" type="ORF">EZS28_026350</name>
</gene>
<evidence type="ECO:0000313" key="2">
    <source>
        <dbReference type="EMBL" id="KAA6378122.1"/>
    </source>
</evidence>
<feature type="region of interest" description="Disordered" evidence="1">
    <location>
        <begin position="1"/>
        <end position="25"/>
    </location>
</feature>
<evidence type="ECO:0000256" key="1">
    <source>
        <dbReference type="SAM" id="MobiDB-lite"/>
    </source>
</evidence>
<dbReference type="EMBL" id="SNRW01009358">
    <property type="protein sequence ID" value="KAA6378122.1"/>
    <property type="molecule type" value="Genomic_DNA"/>
</dbReference>
<reference evidence="2 3" key="1">
    <citation type="submission" date="2019-03" db="EMBL/GenBank/DDBJ databases">
        <title>Single cell metagenomics reveals metabolic interactions within the superorganism composed of flagellate Streblomastix strix and complex community of Bacteroidetes bacteria on its surface.</title>
        <authorList>
            <person name="Treitli S.C."/>
            <person name="Kolisko M."/>
            <person name="Husnik F."/>
            <person name="Keeling P."/>
            <person name="Hampl V."/>
        </authorList>
    </citation>
    <scope>NUCLEOTIDE SEQUENCE [LARGE SCALE GENOMIC DNA]</scope>
    <source>
        <strain evidence="2">ST1C</strain>
    </source>
</reference>
<feature type="region of interest" description="Disordered" evidence="1">
    <location>
        <begin position="228"/>
        <end position="247"/>
    </location>
</feature>